<dbReference type="Proteomes" id="UP000075025">
    <property type="component" value="Unassembled WGS sequence"/>
</dbReference>
<organism evidence="2 3">
    <name type="scientific">Microbacterium testaceum</name>
    <name type="common">Aureobacterium testaceum</name>
    <name type="synonym">Brevibacterium testaceum</name>
    <dbReference type="NCBI Taxonomy" id="2033"/>
    <lineage>
        <taxon>Bacteria</taxon>
        <taxon>Bacillati</taxon>
        <taxon>Actinomycetota</taxon>
        <taxon>Actinomycetes</taxon>
        <taxon>Micrococcales</taxon>
        <taxon>Microbacteriaceae</taxon>
        <taxon>Microbacterium</taxon>
    </lineage>
</organism>
<keyword evidence="1" id="KW-0472">Membrane</keyword>
<name>A0A147EUY9_MICTE</name>
<feature type="transmembrane region" description="Helical" evidence="1">
    <location>
        <begin position="118"/>
        <end position="138"/>
    </location>
</feature>
<gene>
    <name evidence="2" type="ORF">NS220_12805</name>
</gene>
<feature type="transmembrane region" description="Helical" evidence="1">
    <location>
        <begin position="52"/>
        <end position="72"/>
    </location>
</feature>
<feature type="transmembrane region" description="Helical" evidence="1">
    <location>
        <begin position="93"/>
        <end position="112"/>
    </location>
</feature>
<dbReference type="RefSeq" id="WP_058624429.1">
    <property type="nucleotide sequence ID" value="NZ_LDRT01000087.1"/>
</dbReference>
<reference evidence="2 3" key="1">
    <citation type="journal article" date="2016" name="Front. Microbiol.">
        <title>Genomic Resource of Rice Seed Associated Bacteria.</title>
        <authorList>
            <person name="Midha S."/>
            <person name="Bansal K."/>
            <person name="Sharma S."/>
            <person name="Kumar N."/>
            <person name="Patil P.P."/>
            <person name="Chaudhry V."/>
            <person name="Patil P.B."/>
        </authorList>
    </citation>
    <scope>NUCLEOTIDE SEQUENCE [LARGE SCALE GENOMIC DNA]</scope>
    <source>
        <strain evidence="2 3">NS220</strain>
    </source>
</reference>
<dbReference type="OrthoDB" id="4978814at2"/>
<comment type="caution">
    <text evidence="2">The sequence shown here is derived from an EMBL/GenBank/DDBJ whole genome shotgun (WGS) entry which is preliminary data.</text>
</comment>
<evidence type="ECO:0000313" key="3">
    <source>
        <dbReference type="Proteomes" id="UP000075025"/>
    </source>
</evidence>
<dbReference type="EMBL" id="LDRT01000087">
    <property type="protein sequence ID" value="KTR93338.1"/>
    <property type="molecule type" value="Genomic_DNA"/>
</dbReference>
<feature type="transmembrane region" description="Helical" evidence="1">
    <location>
        <begin position="145"/>
        <end position="165"/>
    </location>
</feature>
<protein>
    <submittedName>
        <fullName evidence="2">Uncharacterized protein</fullName>
    </submittedName>
</protein>
<keyword evidence="1" id="KW-1133">Transmembrane helix</keyword>
<feature type="transmembrane region" description="Helical" evidence="1">
    <location>
        <begin position="20"/>
        <end position="40"/>
    </location>
</feature>
<dbReference type="PATRIC" id="fig|2033.6.peg.3859"/>
<proteinExistence type="predicted"/>
<evidence type="ECO:0000313" key="2">
    <source>
        <dbReference type="EMBL" id="KTR93338.1"/>
    </source>
</evidence>
<dbReference type="AlphaFoldDB" id="A0A147EUY9"/>
<evidence type="ECO:0000256" key="1">
    <source>
        <dbReference type="SAM" id="Phobius"/>
    </source>
</evidence>
<keyword evidence="1" id="KW-0812">Transmembrane</keyword>
<sequence length="170" mass="18551">MSETVQAAPWWRRVVAWFDVRFRSPAAIYGLIVFTAFVTIAEDHSDDVEDMLATSVASLIIFFIAHVFAHTLTEHAEHGFRGATRNALRHGAGMLYASVPPILVLVIVDASGGSLADAVDYCMLATFGVLAILGYHAFQSRKAPIWARLLGALATAMLGLFIVVLEYGFH</sequence>
<accession>A0A147EUY9</accession>